<dbReference type="RefSeq" id="WP_345035291.1">
    <property type="nucleotide sequence ID" value="NZ_BAAAYL010000001.1"/>
</dbReference>
<accession>A0ABP6S7D4</accession>
<gene>
    <name evidence="2" type="ORF">GCM10020367_14160</name>
</gene>
<comment type="caution">
    <text evidence="2">The sequence shown here is derived from an EMBL/GenBank/DDBJ whole genome shotgun (WGS) entry which is preliminary data.</text>
</comment>
<dbReference type="EMBL" id="BAAAYL010000001">
    <property type="protein sequence ID" value="GAA3369852.1"/>
    <property type="molecule type" value="Genomic_DNA"/>
</dbReference>
<evidence type="ECO:0000313" key="2">
    <source>
        <dbReference type="EMBL" id="GAA3369852.1"/>
    </source>
</evidence>
<feature type="domain" description="DUF5753" evidence="1">
    <location>
        <begin position="1"/>
        <end position="174"/>
    </location>
</feature>
<protein>
    <recommendedName>
        <fullName evidence="1">DUF5753 domain-containing protein</fullName>
    </recommendedName>
</protein>
<sequence>MELEAEAVEILHYGSHTVSGLLQTEAYARARMRAADPQAPDETIDARVTARLSRQLRLSEANPPRMTVILDEAVLRRRVGGPAVMRAQLAALLKVLGVGRVLIQILPFELGEYGFSGGAQTLLVLADGTRIAYVEGDGVGTVLEEPGIVTARWHKYDRLRSLALPPRESEALIRSAMEDHARCSPQSST</sequence>
<dbReference type="Proteomes" id="UP001499990">
    <property type="component" value="Unassembled WGS sequence"/>
</dbReference>
<proteinExistence type="predicted"/>
<evidence type="ECO:0000313" key="3">
    <source>
        <dbReference type="Proteomes" id="UP001499990"/>
    </source>
</evidence>
<keyword evidence="3" id="KW-1185">Reference proteome</keyword>
<evidence type="ECO:0000259" key="1">
    <source>
        <dbReference type="Pfam" id="PF19054"/>
    </source>
</evidence>
<dbReference type="Pfam" id="PF19054">
    <property type="entry name" value="DUF5753"/>
    <property type="match status" value="1"/>
</dbReference>
<dbReference type="InterPro" id="IPR043917">
    <property type="entry name" value="DUF5753"/>
</dbReference>
<name>A0ABP6S7D4_9ACTN</name>
<reference evidence="3" key="1">
    <citation type="journal article" date="2019" name="Int. J. Syst. Evol. Microbiol.">
        <title>The Global Catalogue of Microorganisms (GCM) 10K type strain sequencing project: providing services to taxonomists for standard genome sequencing and annotation.</title>
        <authorList>
            <consortium name="The Broad Institute Genomics Platform"/>
            <consortium name="The Broad Institute Genome Sequencing Center for Infectious Disease"/>
            <person name="Wu L."/>
            <person name="Ma J."/>
        </authorList>
    </citation>
    <scope>NUCLEOTIDE SEQUENCE [LARGE SCALE GENOMIC DNA]</scope>
    <source>
        <strain evidence="3">JCM 9651</strain>
    </source>
</reference>
<organism evidence="2 3">
    <name type="scientific">Streptomyces sannanensis</name>
    <dbReference type="NCBI Taxonomy" id="285536"/>
    <lineage>
        <taxon>Bacteria</taxon>
        <taxon>Bacillati</taxon>
        <taxon>Actinomycetota</taxon>
        <taxon>Actinomycetes</taxon>
        <taxon>Kitasatosporales</taxon>
        <taxon>Streptomycetaceae</taxon>
        <taxon>Streptomyces</taxon>
    </lineage>
</organism>